<evidence type="ECO:0000313" key="10">
    <source>
        <dbReference type="Proteomes" id="UP000242561"/>
    </source>
</evidence>
<evidence type="ECO:0008006" key="11">
    <source>
        <dbReference type="Google" id="ProtNLM"/>
    </source>
</evidence>
<feature type="domain" description="TonB-dependent receptor-like beta-barrel" evidence="7">
    <location>
        <begin position="521"/>
        <end position="1088"/>
    </location>
</feature>
<keyword evidence="4" id="KW-0798">TonB box</keyword>
<evidence type="ECO:0000256" key="1">
    <source>
        <dbReference type="ARBA" id="ARBA00004442"/>
    </source>
</evidence>
<dbReference type="RefSeq" id="WP_072558681.1">
    <property type="nucleotide sequence ID" value="NZ_CP018154.1"/>
</dbReference>
<evidence type="ECO:0000259" key="7">
    <source>
        <dbReference type="Pfam" id="PF00593"/>
    </source>
</evidence>
<dbReference type="SUPFAM" id="SSF56935">
    <property type="entry name" value="Porins"/>
    <property type="match status" value="1"/>
</dbReference>
<dbReference type="InterPro" id="IPR036942">
    <property type="entry name" value="Beta-barrel_TonB_sf"/>
</dbReference>
<dbReference type="EMBL" id="CP018154">
    <property type="protein sequence ID" value="APG62034.1"/>
    <property type="molecule type" value="Genomic_DNA"/>
</dbReference>
<accession>A0A1L3JA81</accession>
<proteinExistence type="inferred from homology"/>
<keyword evidence="10" id="KW-1185">Reference proteome</keyword>
<keyword evidence="6" id="KW-0732">Signal</keyword>
<comment type="similarity">
    <text evidence="4">Belongs to the TonB-dependent receptor family.</text>
</comment>
<protein>
    <recommendedName>
        <fullName evidence="11">TonB-dependent receptor</fullName>
    </recommendedName>
</protein>
<dbReference type="PANTHER" id="PTHR40980:SF3">
    <property type="entry name" value="TONB-DEPENDENT RECEPTOR-LIKE BETA-BARREL DOMAIN-CONTAINING PROTEIN"/>
    <property type="match status" value="1"/>
</dbReference>
<keyword evidence="2 4" id="KW-0472">Membrane</keyword>
<evidence type="ECO:0000256" key="3">
    <source>
        <dbReference type="ARBA" id="ARBA00023237"/>
    </source>
</evidence>
<gene>
    <name evidence="9" type="ORF">LPB140_03500</name>
</gene>
<dbReference type="Pfam" id="PF07715">
    <property type="entry name" value="Plug"/>
    <property type="match status" value="1"/>
</dbReference>
<dbReference type="NCBIfam" id="TIGR01782">
    <property type="entry name" value="TonB-Xanth-Caul"/>
    <property type="match status" value="1"/>
</dbReference>
<dbReference type="KEGG" id="sphl:LPB140_03500"/>
<dbReference type="GO" id="GO:0009279">
    <property type="term" value="C:cell outer membrane"/>
    <property type="evidence" value="ECO:0007669"/>
    <property type="project" value="UniProtKB-SubCell"/>
</dbReference>
<dbReference type="Gene3D" id="2.170.130.10">
    <property type="entry name" value="TonB-dependent receptor, plug domain"/>
    <property type="match status" value="1"/>
</dbReference>
<dbReference type="InterPro" id="IPR010104">
    <property type="entry name" value="TonB_rcpt_bac"/>
</dbReference>
<feature type="region of interest" description="Disordered" evidence="5">
    <location>
        <begin position="37"/>
        <end position="57"/>
    </location>
</feature>
<evidence type="ECO:0000256" key="2">
    <source>
        <dbReference type="ARBA" id="ARBA00023136"/>
    </source>
</evidence>
<evidence type="ECO:0000256" key="5">
    <source>
        <dbReference type="SAM" id="MobiDB-lite"/>
    </source>
</evidence>
<evidence type="ECO:0000259" key="8">
    <source>
        <dbReference type="Pfam" id="PF07715"/>
    </source>
</evidence>
<feature type="compositionally biased region" description="Low complexity" evidence="5">
    <location>
        <begin position="37"/>
        <end position="50"/>
    </location>
</feature>
<evidence type="ECO:0000256" key="4">
    <source>
        <dbReference type="RuleBase" id="RU003357"/>
    </source>
</evidence>
<feature type="domain" description="TonB-dependent receptor plug" evidence="8">
    <location>
        <begin position="76"/>
        <end position="186"/>
    </location>
</feature>
<keyword evidence="3" id="KW-0998">Cell outer membrane</keyword>
<evidence type="ECO:0000256" key="6">
    <source>
        <dbReference type="SAM" id="SignalP"/>
    </source>
</evidence>
<name>A0A1L3JA81_9SPHN</name>
<evidence type="ECO:0000313" key="9">
    <source>
        <dbReference type="EMBL" id="APG62034.1"/>
    </source>
</evidence>
<dbReference type="InterPro" id="IPR037066">
    <property type="entry name" value="Plug_dom_sf"/>
</dbReference>
<dbReference type="AlphaFoldDB" id="A0A1L3JA81"/>
<dbReference type="InterPro" id="IPR000531">
    <property type="entry name" value="Beta-barrel_TonB"/>
</dbReference>
<dbReference type="PANTHER" id="PTHR40980">
    <property type="entry name" value="PLUG DOMAIN-CONTAINING PROTEIN"/>
    <property type="match status" value="1"/>
</dbReference>
<organism evidence="9 10">
    <name type="scientific">Sphingorhabdus lutea</name>
    <dbReference type="NCBI Taxonomy" id="1913578"/>
    <lineage>
        <taxon>Bacteria</taxon>
        <taxon>Pseudomonadati</taxon>
        <taxon>Pseudomonadota</taxon>
        <taxon>Alphaproteobacteria</taxon>
        <taxon>Sphingomonadales</taxon>
        <taxon>Sphingomonadaceae</taxon>
        <taxon>Sphingorhabdus</taxon>
    </lineage>
</organism>
<feature type="chain" id="PRO_5012069175" description="TonB-dependent receptor" evidence="6">
    <location>
        <begin position="37"/>
        <end position="1142"/>
    </location>
</feature>
<comment type="subcellular location">
    <subcellularLocation>
        <location evidence="1 4">Cell outer membrane</location>
    </subcellularLocation>
</comment>
<dbReference type="OrthoDB" id="5476657at2"/>
<reference evidence="9 10" key="1">
    <citation type="submission" date="2016-11" db="EMBL/GenBank/DDBJ databases">
        <title>Sphingorhabdus sp. LPB0140, isolated from marine environment.</title>
        <authorList>
            <person name="Kim E."/>
            <person name="Yi H."/>
        </authorList>
    </citation>
    <scope>NUCLEOTIDE SEQUENCE [LARGE SCALE GENOMIC DNA]</scope>
    <source>
        <strain evidence="9 10">LPB0140</strain>
    </source>
</reference>
<dbReference type="STRING" id="1913578.LPB140_03500"/>
<dbReference type="InterPro" id="IPR012910">
    <property type="entry name" value="Plug_dom"/>
</dbReference>
<dbReference type="Pfam" id="PF00593">
    <property type="entry name" value="TonB_dep_Rec_b-barrel"/>
    <property type="match status" value="1"/>
</dbReference>
<dbReference type="Gene3D" id="2.40.170.20">
    <property type="entry name" value="TonB-dependent receptor, beta-barrel domain"/>
    <property type="match status" value="1"/>
</dbReference>
<dbReference type="Proteomes" id="UP000242561">
    <property type="component" value="Chromosome"/>
</dbReference>
<feature type="signal peptide" evidence="6">
    <location>
        <begin position="1"/>
        <end position="36"/>
    </location>
</feature>
<sequence>MMKNNRLKRNQHNLVNGLLCASSMVAMMTFSATAYAQDQSSQDNNEQSAEVAEPAPENEIIVTGFRKSLADALNEKRNSGNIVDGINAEDIGKSADQNIAEALQRVPGVSIDRSNGEGSTITVRGVDANLNEVSLNGVTVTNAAGDVRNGNSGQAVDFSAFSSDILSRVEIAKTASADDNEGSLGAAIKLQTFKPLGIKKNRRIFELQARYSPFADTNGNGVRNDIFHGDYRANLALSQKLFNDSLGISIVATSERTSGRADTINIPRYEATNNIADPFPNATAPLISGGLTDINTGQLVFSPRTTGGAIIPEQQLRVLLPFELAYDQNYFSTLRNNVSGSIQWKPGDNTDIQIDGTYTHVNRVNDRSQLAIRAAPEFFPLWQGTENFYDPDNSTLLNYRSTSLGIGPGSARNPGYIRTVEEREDTDEDTYVLGFDAEHRMGEFTFNLHGGHSKSKGRDNDYTYATSQIENQALAGPLSFDNGFNGFDNRPGLTKGFDCVSGGLCSIFLSDTVPNRTQGGTNGANPNLAIVDDGFEWDIGSVNSRDRAIDDKASSVFFDIDWDHQFGPIKNFEFGFKWDKRNREQRQTNSFLDRFAFSDPRASILPFVLTRETSLRDGFGEKLGLARDNITDGIFRFDPIALRTALQQQRGDAGVTSPDLRDFRDLTLEVYGGYALANFEMAEGRIFGDIGGRWVKTNVDVNGGALATPSLLQFTTRPENLAFFGYFGAGNPGNTATLAQAQAQIAAILGNDLVDRNNPAYVAPTGVSVSDKNSYSNFLPSLNVNWFATDNLVVRFATSRTMARPNIDRLRPNFLFTENTFSNSFASGGNPYLKPFTSTNLDLSFEWYFDKNSILSVAFFNKSLKDAERSVSQTFYIRDIRDIFYDANGIAITDPAQYGAAIGQAGFIPSQSSLLLPYTPNAQPLDICLPNRVLDLSLQVPLQECEAVQFNQPVNAGSAYVRGVEVSFQHSFDYLPGLLSGFGVAMNYTYSDSQVKEQTITDALGNALTFRAAPLPNTSKHTFNGTAFYEKGGLQLRAAYNWRSDFLRSSAPEQGGTRRYSEGFGSLDLSGGIDITKSLSFNFQAVNLLDNVRRDYAVLEVDQAVPNAIAGEPLGLGSAPNSRTLLVQNTGRIFRAGFRLQF</sequence>